<protein>
    <submittedName>
        <fullName evidence="2">Uncharacterized protein</fullName>
    </submittedName>
</protein>
<feature type="region of interest" description="Disordered" evidence="1">
    <location>
        <begin position="1"/>
        <end position="24"/>
    </location>
</feature>
<dbReference type="KEGG" id="gax:Pan161_59680"/>
<evidence type="ECO:0000256" key="1">
    <source>
        <dbReference type="SAM" id="MobiDB-lite"/>
    </source>
</evidence>
<organism evidence="2 3">
    <name type="scientific">Gimesia algae</name>
    <dbReference type="NCBI Taxonomy" id="2527971"/>
    <lineage>
        <taxon>Bacteria</taxon>
        <taxon>Pseudomonadati</taxon>
        <taxon>Planctomycetota</taxon>
        <taxon>Planctomycetia</taxon>
        <taxon>Planctomycetales</taxon>
        <taxon>Planctomycetaceae</taxon>
        <taxon>Gimesia</taxon>
    </lineage>
</organism>
<dbReference type="Proteomes" id="UP000316855">
    <property type="component" value="Chromosome"/>
</dbReference>
<evidence type="ECO:0000313" key="3">
    <source>
        <dbReference type="Proteomes" id="UP000316855"/>
    </source>
</evidence>
<dbReference type="RefSeq" id="WP_145232188.1">
    <property type="nucleotide sequence ID" value="NZ_CP036343.1"/>
</dbReference>
<dbReference type="AlphaFoldDB" id="A0A517VMN3"/>
<dbReference type="OrthoDB" id="287939at2"/>
<reference evidence="2 3" key="1">
    <citation type="submission" date="2019-02" db="EMBL/GenBank/DDBJ databases">
        <title>Deep-cultivation of Planctomycetes and their phenomic and genomic characterization uncovers novel biology.</title>
        <authorList>
            <person name="Wiegand S."/>
            <person name="Jogler M."/>
            <person name="Boedeker C."/>
            <person name="Pinto D."/>
            <person name="Vollmers J."/>
            <person name="Rivas-Marin E."/>
            <person name="Kohn T."/>
            <person name="Peeters S.H."/>
            <person name="Heuer A."/>
            <person name="Rast P."/>
            <person name="Oberbeckmann S."/>
            <person name="Bunk B."/>
            <person name="Jeske O."/>
            <person name="Meyerdierks A."/>
            <person name="Storesund J.E."/>
            <person name="Kallscheuer N."/>
            <person name="Luecker S."/>
            <person name="Lage O.M."/>
            <person name="Pohl T."/>
            <person name="Merkel B.J."/>
            <person name="Hornburger P."/>
            <person name="Mueller R.-W."/>
            <person name="Bruemmer F."/>
            <person name="Labrenz M."/>
            <person name="Spormann A.M."/>
            <person name="Op den Camp H."/>
            <person name="Overmann J."/>
            <person name="Amann R."/>
            <person name="Jetten M.S.M."/>
            <person name="Mascher T."/>
            <person name="Medema M.H."/>
            <person name="Devos D.P."/>
            <person name="Kaster A.-K."/>
            <person name="Ovreas L."/>
            <person name="Rohde M."/>
            <person name="Galperin M.Y."/>
            <person name="Jogler C."/>
        </authorList>
    </citation>
    <scope>NUCLEOTIDE SEQUENCE [LARGE SCALE GENOMIC DNA]</scope>
    <source>
        <strain evidence="2 3">Pan161</strain>
    </source>
</reference>
<evidence type="ECO:0000313" key="2">
    <source>
        <dbReference type="EMBL" id="QDT94273.1"/>
    </source>
</evidence>
<proteinExistence type="predicted"/>
<gene>
    <name evidence="2" type="ORF">Pan161_59680</name>
</gene>
<name>A0A517VMN3_9PLAN</name>
<keyword evidence="3" id="KW-1185">Reference proteome</keyword>
<accession>A0A517VMN3</accession>
<sequence length="64" mass="6933">MTDLSESIEESAQQPKSGNFDGVNFTQHSLKEQIEADKYLAAKNAATGKTRGIAFTQLRHPGAP</sequence>
<dbReference type="EMBL" id="CP036343">
    <property type="protein sequence ID" value="QDT94273.1"/>
    <property type="molecule type" value="Genomic_DNA"/>
</dbReference>